<reference evidence="2" key="1">
    <citation type="submission" date="2023-06" db="EMBL/GenBank/DDBJ databases">
        <authorList>
            <person name="Delattre M."/>
        </authorList>
    </citation>
    <scope>NUCLEOTIDE SEQUENCE</scope>
    <source>
        <strain evidence="2">AF72</strain>
    </source>
</reference>
<dbReference type="InterPro" id="IPR001810">
    <property type="entry name" value="F-box_dom"/>
</dbReference>
<evidence type="ECO:0000313" key="3">
    <source>
        <dbReference type="Proteomes" id="UP001177023"/>
    </source>
</evidence>
<dbReference type="PROSITE" id="PS50181">
    <property type="entry name" value="FBOX"/>
    <property type="match status" value="1"/>
</dbReference>
<comment type="caution">
    <text evidence="2">The sequence shown here is derived from an EMBL/GenBank/DDBJ whole genome shotgun (WGS) entry which is preliminary data.</text>
</comment>
<dbReference type="EMBL" id="CATQJA010002618">
    <property type="protein sequence ID" value="CAJ0573367.1"/>
    <property type="molecule type" value="Genomic_DNA"/>
</dbReference>
<feature type="non-terminal residue" evidence="2">
    <location>
        <position position="1"/>
    </location>
</feature>
<evidence type="ECO:0000313" key="2">
    <source>
        <dbReference type="EMBL" id="CAJ0573367.1"/>
    </source>
</evidence>
<sequence length="287" mass="32983">METDSIPDGLPLLDLPADVLYRILDFMPTKDVLKLRNLHSFVDHYINNERTVFDFFAMSIMRRPVDELSRMSENITRLSIDGRSQTWKQFEKLACGHRNTIYVNLLVLTAKRVAIQIGDEFLKMADRGAFRAKVIHIYDTRLDAKVQTMIKNSRAEIINMTNVAGSTNDFLPVPETCHRLSIYWAVPGGVPADVPNRRRVGVYRPVVDLTEATGLKEVIIDKHPRQTLVAGSTVTLLNDLRTGHRAQNALENLRLRFTARYWTFEETATRYYLLHESVSFFIRKSEA</sequence>
<feature type="domain" description="F-box" evidence="1">
    <location>
        <begin position="9"/>
        <end position="56"/>
    </location>
</feature>
<organism evidence="2 3">
    <name type="scientific">Mesorhabditis spiculigera</name>
    <dbReference type="NCBI Taxonomy" id="96644"/>
    <lineage>
        <taxon>Eukaryota</taxon>
        <taxon>Metazoa</taxon>
        <taxon>Ecdysozoa</taxon>
        <taxon>Nematoda</taxon>
        <taxon>Chromadorea</taxon>
        <taxon>Rhabditida</taxon>
        <taxon>Rhabditina</taxon>
        <taxon>Rhabditomorpha</taxon>
        <taxon>Rhabditoidea</taxon>
        <taxon>Rhabditidae</taxon>
        <taxon>Mesorhabditinae</taxon>
        <taxon>Mesorhabditis</taxon>
    </lineage>
</organism>
<dbReference type="Pfam" id="PF00646">
    <property type="entry name" value="F-box"/>
    <property type="match status" value="1"/>
</dbReference>
<gene>
    <name evidence="2" type="ORF">MSPICULIGERA_LOCUS11727</name>
</gene>
<evidence type="ECO:0000259" key="1">
    <source>
        <dbReference type="PROSITE" id="PS50181"/>
    </source>
</evidence>
<name>A0AA36CQF0_9BILA</name>
<proteinExistence type="predicted"/>
<dbReference type="AlphaFoldDB" id="A0AA36CQF0"/>
<accession>A0AA36CQF0</accession>
<dbReference type="Proteomes" id="UP001177023">
    <property type="component" value="Unassembled WGS sequence"/>
</dbReference>
<keyword evidence="3" id="KW-1185">Reference proteome</keyword>
<protein>
    <recommendedName>
        <fullName evidence="1">F-box domain-containing protein</fullName>
    </recommendedName>
</protein>